<feature type="domain" description="BPL/LPL catalytic" evidence="1">
    <location>
        <begin position="15"/>
        <end position="175"/>
    </location>
</feature>
<dbReference type="InterPro" id="IPR004143">
    <property type="entry name" value="BPL_LPL_catalytic"/>
</dbReference>
<dbReference type="AlphaFoldDB" id="A0A927FBM5"/>
<name>A0A927FBM5_9BACT</name>
<protein>
    <recommendedName>
        <fullName evidence="1">BPL/LPL catalytic domain-containing protein</fullName>
    </recommendedName>
</protein>
<dbReference type="InterPro" id="IPR045864">
    <property type="entry name" value="aa-tRNA-synth_II/BPL/LPL"/>
</dbReference>
<proteinExistence type="predicted"/>
<organism evidence="2 3">
    <name type="scientific">Pelagicoccus enzymogenes</name>
    <dbReference type="NCBI Taxonomy" id="2773457"/>
    <lineage>
        <taxon>Bacteria</taxon>
        <taxon>Pseudomonadati</taxon>
        <taxon>Verrucomicrobiota</taxon>
        <taxon>Opitutia</taxon>
        <taxon>Puniceicoccales</taxon>
        <taxon>Pelagicoccaceae</taxon>
        <taxon>Pelagicoccus</taxon>
    </lineage>
</organism>
<accession>A0A927FBM5</accession>
<dbReference type="RefSeq" id="WP_191617911.1">
    <property type="nucleotide sequence ID" value="NZ_JACYFG010000038.1"/>
</dbReference>
<dbReference type="InterPro" id="IPR050664">
    <property type="entry name" value="Octanoyltrans_LipM/LipL"/>
</dbReference>
<dbReference type="Pfam" id="PF21948">
    <property type="entry name" value="LplA-B_cat"/>
    <property type="match status" value="1"/>
</dbReference>
<dbReference type="Proteomes" id="UP000622317">
    <property type="component" value="Unassembled WGS sequence"/>
</dbReference>
<reference evidence="2" key="1">
    <citation type="submission" date="2020-09" db="EMBL/GenBank/DDBJ databases">
        <title>Pelagicoccus enzymogenes sp. nov. with an EPS production, isolated from marine sediment.</title>
        <authorList>
            <person name="Feng X."/>
        </authorList>
    </citation>
    <scope>NUCLEOTIDE SEQUENCE</scope>
    <source>
        <strain evidence="2">NFK12</strain>
    </source>
</reference>
<dbReference type="PANTHER" id="PTHR43679">
    <property type="entry name" value="OCTANOYLTRANSFERASE LIPM-RELATED"/>
    <property type="match status" value="1"/>
</dbReference>
<comment type="caution">
    <text evidence="2">The sequence shown here is derived from an EMBL/GenBank/DDBJ whole genome shotgun (WGS) entry which is preliminary data.</text>
</comment>
<evidence type="ECO:0000313" key="3">
    <source>
        <dbReference type="Proteomes" id="UP000622317"/>
    </source>
</evidence>
<dbReference type="PANTHER" id="PTHR43679:SF2">
    <property type="entry name" value="OCTANOYL-[GCVH]:PROTEIN N-OCTANOYLTRANSFERASE"/>
    <property type="match status" value="1"/>
</dbReference>
<evidence type="ECO:0000259" key="1">
    <source>
        <dbReference type="Pfam" id="PF21948"/>
    </source>
</evidence>
<gene>
    <name evidence="2" type="ORF">IEN85_14975</name>
</gene>
<evidence type="ECO:0000313" key="2">
    <source>
        <dbReference type="EMBL" id="MBD5780801.1"/>
    </source>
</evidence>
<dbReference type="Gene3D" id="3.30.930.10">
    <property type="entry name" value="Bira Bifunctional Protein, Domain 2"/>
    <property type="match status" value="1"/>
</dbReference>
<dbReference type="EMBL" id="JACYFG010000038">
    <property type="protein sequence ID" value="MBD5780801.1"/>
    <property type="molecule type" value="Genomic_DNA"/>
</dbReference>
<dbReference type="SUPFAM" id="SSF55681">
    <property type="entry name" value="Class II aaRS and biotin synthetases"/>
    <property type="match status" value="1"/>
</dbReference>
<sequence length="233" mass="26526">MAHSLHIIPDITGSAAQHMAFDALLLQRYEPKDAIRLRHYEWNRTAYTFGLSQHYSYITSEVPDLSAEIVRRPTGGGLVDHTNDWTYTLVIPSTHPFSKGQPVDSYRAVHQCIIDAMEKQDLGCELNLSAPDKITPSVCFNKAELYDVILKDLPSKLAGAAQKRTKNGYMLQGSIWKPLASKVKWDQFYNDFSMGLATLLDAEIEYVSSPSWRPEEELALTDQFDSEEWNQRR</sequence>
<keyword evidence="3" id="KW-1185">Reference proteome</keyword>